<evidence type="ECO:0000313" key="6">
    <source>
        <dbReference type="EMBL" id="KAK7455330.1"/>
    </source>
</evidence>
<reference evidence="6 7" key="1">
    <citation type="journal article" date="2023" name="Sci. Data">
        <title>Genome assembly of the Korean intertidal mud-creeper Batillaria attramentaria.</title>
        <authorList>
            <person name="Patra A.K."/>
            <person name="Ho P.T."/>
            <person name="Jun S."/>
            <person name="Lee S.J."/>
            <person name="Kim Y."/>
            <person name="Won Y.J."/>
        </authorList>
    </citation>
    <scope>NUCLEOTIDE SEQUENCE [LARGE SCALE GENOMIC DNA]</scope>
    <source>
        <strain evidence="6">Wonlab-2016</strain>
    </source>
</reference>
<dbReference type="AlphaFoldDB" id="A0ABD0J3N8"/>
<feature type="domain" description="Receptor ligand binding region" evidence="5">
    <location>
        <begin position="56"/>
        <end position="395"/>
    </location>
</feature>
<evidence type="ECO:0000313" key="7">
    <source>
        <dbReference type="Proteomes" id="UP001519460"/>
    </source>
</evidence>
<dbReference type="InterPro" id="IPR001828">
    <property type="entry name" value="ANF_lig-bd_rcpt"/>
</dbReference>
<keyword evidence="4" id="KW-0472">Membrane</keyword>
<accession>A0ABD0J3N8</accession>
<feature type="non-terminal residue" evidence="6">
    <location>
        <position position="402"/>
    </location>
</feature>
<comment type="caution">
    <text evidence="6">The sequence shown here is derived from an EMBL/GenBank/DDBJ whole genome shotgun (WGS) entry which is preliminary data.</text>
</comment>
<evidence type="ECO:0000256" key="2">
    <source>
        <dbReference type="ARBA" id="ARBA00022692"/>
    </source>
</evidence>
<comment type="subcellular location">
    <subcellularLocation>
        <location evidence="1">Membrane</location>
    </subcellularLocation>
</comment>
<evidence type="ECO:0000256" key="1">
    <source>
        <dbReference type="ARBA" id="ARBA00004370"/>
    </source>
</evidence>
<organism evidence="6 7">
    <name type="scientific">Batillaria attramentaria</name>
    <dbReference type="NCBI Taxonomy" id="370345"/>
    <lineage>
        <taxon>Eukaryota</taxon>
        <taxon>Metazoa</taxon>
        <taxon>Spiralia</taxon>
        <taxon>Lophotrochozoa</taxon>
        <taxon>Mollusca</taxon>
        <taxon>Gastropoda</taxon>
        <taxon>Caenogastropoda</taxon>
        <taxon>Sorbeoconcha</taxon>
        <taxon>Cerithioidea</taxon>
        <taxon>Batillariidae</taxon>
        <taxon>Batillaria</taxon>
    </lineage>
</organism>
<keyword evidence="7" id="KW-1185">Reference proteome</keyword>
<evidence type="ECO:0000256" key="4">
    <source>
        <dbReference type="ARBA" id="ARBA00023136"/>
    </source>
</evidence>
<proteinExistence type="predicted"/>
<dbReference type="GO" id="GO:0016020">
    <property type="term" value="C:membrane"/>
    <property type="evidence" value="ECO:0007669"/>
    <property type="project" value="UniProtKB-SubCell"/>
</dbReference>
<dbReference type="Proteomes" id="UP001519460">
    <property type="component" value="Unassembled WGS sequence"/>
</dbReference>
<name>A0ABD0J3N8_9CAEN</name>
<dbReference type="InterPro" id="IPR028082">
    <property type="entry name" value="Peripla_BP_I"/>
</dbReference>
<dbReference type="EMBL" id="JACVVK020000694">
    <property type="protein sequence ID" value="KAK7455330.1"/>
    <property type="molecule type" value="Genomic_DNA"/>
</dbReference>
<evidence type="ECO:0000259" key="5">
    <source>
        <dbReference type="Pfam" id="PF01094"/>
    </source>
</evidence>
<dbReference type="Gene3D" id="3.40.50.2300">
    <property type="match status" value="2"/>
</dbReference>
<sequence>MRTFPCVESDARGQGRFSWRLVGVVMVLCHVISTRPATTETIRIGALFEGEHEGERRALQWAVNYFNLSPDFLSDMLLSIDEKTIEQDDSFAAQDKVCRMTQEGIAAIFGPVSRRASAHVQSMCDVFEIPQLQWQRDYETPSYFSLSLYPHYLTLSRAYRDVITYYGWESFAILYEDNDGLLRVQEILTATSETTPTITFRKIQVDYSGDNNYATTLRDLKDKEERRFVIDCKLDEVRKILREAARLNMMSDRFHYIFTTLDLGLVDLDDFKQSGANITAYRLINPNAPRVTSVRADWLGIAQRGHDSPLMGYSEIKTETALVFDAVSLFARALHELSRAVYVSTESLSCDNVRFWTLGNSLLNYMKSMDFEGLSGRVRFDYEGRTDFSLDLVTLRQNGLVQ</sequence>
<keyword evidence="3" id="KW-1133">Transmembrane helix</keyword>
<protein>
    <recommendedName>
        <fullName evidence="5">Receptor ligand binding region domain-containing protein</fullName>
    </recommendedName>
</protein>
<keyword evidence="2" id="KW-0812">Transmembrane</keyword>
<gene>
    <name evidence="6" type="ORF">BaRGS_00039496</name>
</gene>
<dbReference type="Pfam" id="PF01094">
    <property type="entry name" value="ANF_receptor"/>
    <property type="match status" value="1"/>
</dbReference>
<dbReference type="SUPFAM" id="SSF53822">
    <property type="entry name" value="Periplasmic binding protein-like I"/>
    <property type="match status" value="1"/>
</dbReference>
<dbReference type="FunFam" id="3.40.50.2300:FF:000004">
    <property type="entry name" value="Glutamate receptor, ionotropic, AMPA 2"/>
    <property type="match status" value="1"/>
</dbReference>
<evidence type="ECO:0000256" key="3">
    <source>
        <dbReference type="ARBA" id="ARBA00022989"/>
    </source>
</evidence>
<dbReference type="PANTHER" id="PTHR18966">
    <property type="entry name" value="IONOTROPIC GLUTAMATE RECEPTOR"/>
    <property type="match status" value="1"/>
</dbReference>
<dbReference type="InterPro" id="IPR015683">
    <property type="entry name" value="Ionotropic_Glu_rcpt"/>
</dbReference>
<dbReference type="CDD" id="cd06382">
    <property type="entry name" value="PBP1_iGluR_Kainate"/>
    <property type="match status" value="1"/>
</dbReference>